<dbReference type="GO" id="GO:0003682">
    <property type="term" value="F:chromatin binding"/>
    <property type="evidence" value="ECO:0007669"/>
    <property type="project" value="TreeGrafter"/>
</dbReference>
<dbReference type="PANTHER" id="PTHR23069">
    <property type="entry name" value="AAA DOMAIN-CONTAINING"/>
    <property type="match status" value="1"/>
</dbReference>
<dbReference type="InterPro" id="IPR003593">
    <property type="entry name" value="AAA+_ATPase"/>
</dbReference>
<feature type="domain" description="AAA+ ATPase" evidence="6">
    <location>
        <begin position="44"/>
        <end position="185"/>
    </location>
</feature>
<sequence length="464" mass="52788">MDLRSRERDFNRIGGLKDHVNVLKEMIIYPLLYREVFESYGIEAPRGVLFHGPPGTGKTLTAGAVAAECSRSSNRRVSFYMQKGSDCLNKYVGESEKHLQNLFSQAYSTRPSIIFFDEIDGLVPTRSESQEVHASVVSTLLALMDGLDSKSEVFVIGATNRIDMIDPALRRPGRFDRELYFPLPSLESRIQIFHIHTRQWKHKPTSDLIYKLACECVGYCGADIQSLCTQAVMKSFHRHFPQVADTSKKHPISLRNLKVEEEDFWKAKEAMVPASQRTYVLPSRPLTPELEPLLRKSLNSCMNHIENTCPFKFLFHNREDYSKNKSLSCPRFLMISKSGHSHVQHLAPAILHNFDHLPVTQIDLQALNEYCNKNIMQKLEEARQTMPCIIYLRDMPSWWNLIDESTRQILISSVESFDTCSSSQIFLFGTINGPCYEDLPSDVSGQLFEAGRGKISPNFVISAG</sequence>
<dbReference type="AlphaFoldDB" id="A0AAW2I3F6"/>
<protein>
    <recommendedName>
        <fullName evidence="6">AAA+ ATPase domain-containing protein</fullName>
    </recommendedName>
</protein>
<dbReference type="InterPro" id="IPR041569">
    <property type="entry name" value="AAA_lid_3"/>
</dbReference>
<dbReference type="InterPro" id="IPR003960">
    <property type="entry name" value="ATPase_AAA_CS"/>
</dbReference>
<dbReference type="PROSITE" id="PS00674">
    <property type="entry name" value="AAA"/>
    <property type="match status" value="1"/>
</dbReference>
<comment type="caution">
    <text evidence="7">The sequence shown here is derived from an EMBL/GenBank/DDBJ whole genome shotgun (WGS) entry which is preliminary data.</text>
</comment>
<dbReference type="InterPro" id="IPR003959">
    <property type="entry name" value="ATPase_AAA_core"/>
</dbReference>
<dbReference type="GO" id="GO:0016887">
    <property type="term" value="F:ATP hydrolysis activity"/>
    <property type="evidence" value="ECO:0007669"/>
    <property type="project" value="InterPro"/>
</dbReference>
<dbReference type="GO" id="GO:0005524">
    <property type="term" value="F:ATP binding"/>
    <property type="evidence" value="ECO:0007669"/>
    <property type="project" value="UniProtKB-KW"/>
</dbReference>
<dbReference type="Gene3D" id="1.10.8.60">
    <property type="match status" value="1"/>
</dbReference>
<evidence type="ECO:0000259" key="6">
    <source>
        <dbReference type="SMART" id="SM00382"/>
    </source>
</evidence>
<comment type="similarity">
    <text evidence="1 5">Belongs to the AAA ATPase family.</text>
</comment>
<keyword evidence="4" id="KW-0103">Bromodomain</keyword>
<keyword evidence="2 5" id="KW-0547">Nucleotide-binding</keyword>
<dbReference type="GO" id="GO:0006334">
    <property type="term" value="P:nucleosome assembly"/>
    <property type="evidence" value="ECO:0007669"/>
    <property type="project" value="TreeGrafter"/>
</dbReference>
<dbReference type="SMART" id="SM00382">
    <property type="entry name" value="AAA"/>
    <property type="match status" value="1"/>
</dbReference>
<dbReference type="SUPFAM" id="SSF52540">
    <property type="entry name" value="P-loop containing nucleoside triphosphate hydrolases"/>
    <property type="match status" value="1"/>
</dbReference>
<gene>
    <name evidence="7" type="ORF">PYX00_003851</name>
</gene>
<dbReference type="GO" id="GO:0045815">
    <property type="term" value="P:transcription initiation-coupled chromatin remodeling"/>
    <property type="evidence" value="ECO:0007669"/>
    <property type="project" value="TreeGrafter"/>
</dbReference>
<keyword evidence="3 5" id="KW-0067">ATP-binding</keyword>
<organism evidence="7">
    <name type="scientific">Menopon gallinae</name>
    <name type="common">poultry shaft louse</name>
    <dbReference type="NCBI Taxonomy" id="328185"/>
    <lineage>
        <taxon>Eukaryota</taxon>
        <taxon>Metazoa</taxon>
        <taxon>Ecdysozoa</taxon>
        <taxon>Arthropoda</taxon>
        <taxon>Hexapoda</taxon>
        <taxon>Insecta</taxon>
        <taxon>Pterygota</taxon>
        <taxon>Neoptera</taxon>
        <taxon>Paraneoptera</taxon>
        <taxon>Psocodea</taxon>
        <taxon>Troctomorpha</taxon>
        <taxon>Phthiraptera</taxon>
        <taxon>Amblycera</taxon>
        <taxon>Menoponidae</taxon>
        <taxon>Menopon</taxon>
    </lineage>
</organism>
<accession>A0AAW2I3F6</accession>
<dbReference type="Gene3D" id="3.40.50.300">
    <property type="entry name" value="P-loop containing nucleotide triphosphate hydrolases"/>
    <property type="match status" value="1"/>
</dbReference>
<name>A0AAW2I3F6_9NEOP</name>
<evidence type="ECO:0000256" key="5">
    <source>
        <dbReference type="RuleBase" id="RU003651"/>
    </source>
</evidence>
<dbReference type="FunFam" id="3.40.50.300:FF:000061">
    <property type="entry name" value="ATPase family, AAA domain-containing 2"/>
    <property type="match status" value="1"/>
</dbReference>
<evidence type="ECO:0000256" key="2">
    <source>
        <dbReference type="ARBA" id="ARBA00022741"/>
    </source>
</evidence>
<evidence type="ECO:0000313" key="7">
    <source>
        <dbReference type="EMBL" id="KAL0276243.1"/>
    </source>
</evidence>
<reference evidence="7" key="1">
    <citation type="journal article" date="2024" name="Gigascience">
        <title>Chromosome-level genome of the poultry shaft louse Menopon gallinae provides insight into the host-switching and adaptive evolution of parasitic lice.</title>
        <authorList>
            <person name="Xu Y."/>
            <person name="Ma L."/>
            <person name="Liu S."/>
            <person name="Liang Y."/>
            <person name="Liu Q."/>
            <person name="He Z."/>
            <person name="Tian L."/>
            <person name="Duan Y."/>
            <person name="Cai W."/>
            <person name="Li H."/>
            <person name="Song F."/>
        </authorList>
    </citation>
    <scope>NUCLEOTIDE SEQUENCE</scope>
    <source>
        <strain evidence="7">Cailab_2023a</strain>
    </source>
</reference>
<dbReference type="InterPro" id="IPR045199">
    <property type="entry name" value="ATAD2-like"/>
</dbReference>
<dbReference type="Pfam" id="PF17862">
    <property type="entry name" value="AAA_lid_3"/>
    <property type="match status" value="1"/>
</dbReference>
<dbReference type="GO" id="GO:0006337">
    <property type="term" value="P:nucleosome disassembly"/>
    <property type="evidence" value="ECO:0007669"/>
    <property type="project" value="TreeGrafter"/>
</dbReference>
<evidence type="ECO:0000256" key="4">
    <source>
        <dbReference type="ARBA" id="ARBA00023117"/>
    </source>
</evidence>
<dbReference type="GO" id="GO:0005634">
    <property type="term" value="C:nucleus"/>
    <property type="evidence" value="ECO:0007669"/>
    <property type="project" value="TreeGrafter"/>
</dbReference>
<dbReference type="InterPro" id="IPR027417">
    <property type="entry name" value="P-loop_NTPase"/>
</dbReference>
<dbReference type="PANTHER" id="PTHR23069:SF0">
    <property type="entry name" value="TAT-BINDING HOMOLOG 7"/>
    <property type="match status" value="1"/>
</dbReference>
<dbReference type="EMBL" id="JARGDH010000002">
    <property type="protein sequence ID" value="KAL0276243.1"/>
    <property type="molecule type" value="Genomic_DNA"/>
</dbReference>
<proteinExistence type="inferred from homology"/>
<dbReference type="Pfam" id="PF00004">
    <property type="entry name" value="AAA"/>
    <property type="match status" value="1"/>
</dbReference>
<evidence type="ECO:0000256" key="3">
    <source>
        <dbReference type="ARBA" id="ARBA00022840"/>
    </source>
</evidence>
<dbReference type="GO" id="GO:0042393">
    <property type="term" value="F:histone binding"/>
    <property type="evidence" value="ECO:0007669"/>
    <property type="project" value="TreeGrafter"/>
</dbReference>
<evidence type="ECO:0000256" key="1">
    <source>
        <dbReference type="ARBA" id="ARBA00006914"/>
    </source>
</evidence>